<evidence type="ECO:0000313" key="6">
    <source>
        <dbReference type="WBParaSite" id="NBR_0001826401-mRNA-1"/>
    </source>
</evidence>
<dbReference type="GO" id="GO:0005730">
    <property type="term" value="C:nucleolus"/>
    <property type="evidence" value="ECO:0007669"/>
    <property type="project" value="TreeGrafter"/>
</dbReference>
<evidence type="ECO:0000256" key="2">
    <source>
        <dbReference type="SAM" id="MobiDB-lite"/>
    </source>
</evidence>
<dbReference type="GO" id="GO:0005737">
    <property type="term" value="C:cytoplasm"/>
    <property type="evidence" value="ECO:0007669"/>
    <property type="project" value="UniProtKB-ARBA"/>
</dbReference>
<dbReference type="InterPro" id="IPR001878">
    <property type="entry name" value="Znf_CCHC"/>
</dbReference>
<dbReference type="GO" id="GO:0008270">
    <property type="term" value="F:zinc ion binding"/>
    <property type="evidence" value="ECO:0007669"/>
    <property type="project" value="UniProtKB-KW"/>
</dbReference>
<proteinExistence type="predicted"/>
<protein>
    <submittedName>
        <fullName evidence="6">CCHC-type domain-containing protein</fullName>
    </submittedName>
</protein>
<reference evidence="6" key="1">
    <citation type="submission" date="2017-02" db="UniProtKB">
        <authorList>
            <consortium name="WormBaseParasite"/>
        </authorList>
    </citation>
    <scope>IDENTIFICATION</scope>
</reference>
<dbReference type="InterPro" id="IPR036875">
    <property type="entry name" value="Znf_CCHC_sf"/>
</dbReference>
<dbReference type="PANTHER" id="PTHR46242:SF1">
    <property type="entry name" value="ZINC FINGER CCHC DOMAIN-CONTAINING PROTEIN 9"/>
    <property type="match status" value="1"/>
</dbReference>
<evidence type="ECO:0000313" key="5">
    <source>
        <dbReference type="Proteomes" id="UP000271162"/>
    </source>
</evidence>
<dbReference type="STRING" id="27835.A0A0N4YM82"/>
<evidence type="ECO:0000313" key="4">
    <source>
        <dbReference type="EMBL" id="VDL81986.1"/>
    </source>
</evidence>
<feature type="region of interest" description="Disordered" evidence="2">
    <location>
        <begin position="125"/>
        <end position="196"/>
    </location>
</feature>
<dbReference type="Proteomes" id="UP000271162">
    <property type="component" value="Unassembled WGS sequence"/>
</dbReference>
<keyword evidence="1" id="KW-0863">Zinc-finger</keyword>
<dbReference type="Gene3D" id="4.10.60.10">
    <property type="entry name" value="Zinc finger, CCHC-type"/>
    <property type="match status" value="1"/>
</dbReference>
<dbReference type="InterPro" id="IPR042246">
    <property type="entry name" value="ZCCHC9"/>
</dbReference>
<feature type="domain" description="CCHC-type" evidence="3">
    <location>
        <begin position="272"/>
        <end position="287"/>
    </location>
</feature>
<evidence type="ECO:0000256" key="1">
    <source>
        <dbReference type="PROSITE-ProRule" id="PRU00047"/>
    </source>
</evidence>
<evidence type="ECO:0000259" key="3">
    <source>
        <dbReference type="PROSITE" id="PS50158"/>
    </source>
</evidence>
<dbReference type="PROSITE" id="PS50158">
    <property type="entry name" value="ZF_CCHC"/>
    <property type="match status" value="1"/>
</dbReference>
<dbReference type="EMBL" id="UYSL01023287">
    <property type="protein sequence ID" value="VDL81986.1"/>
    <property type="molecule type" value="Genomic_DNA"/>
</dbReference>
<dbReference type="GO" id="GO:0019899">
    <property type="term" value="F:enzyme binding"/>
    <property type="evidence" value="ECO:0007669"/>
    <property type="project" value="UniProtKB-ARBA"/>
</dbReference>
<keyword evidence="5" id="KW-1185">Reference proteome</keyword>
<feature type="compositionally biased region" description="Basic and acidic residues" evidence="2">
    <location>
        <begin position="79"/>
        <end position="93"/>
    </location>
</feature>
<dbReference type="WBParaSite" id="NBR_0001826401-mRNA-1">
    <property type="protein sequence ID" value="NBR_0001826401-mRNA-1"/>
    <property type="gene ID" value="NBR_0001826401"/>
</dbReference>
<feature type="region of interest" description="Disordered" evidence="2">
    <location>
        <begin position="31"/>
        <end position="98"/>
    </location>
</feature>
<keyword evidence="1" id="KW-0479">Metal-binding</keyword>
<keyword evidence="1" id="KW-0862">Zinc</keyword>
<dbReference type="PANTHER" id="PTHR46242">
    <property type="entry name" value="ZINC FINGER CCHC DOMAIN-CONTAINING PROTEIN 9 ZCCHC9"/>
    <property type="match status" value="1"/>
</dbReference>
<dbReference type="GO" id="GO:0003676">
    <property type="term" value="F:nucleic acid binding"/>
    <property type="evidence" value="ECO:0007669"/>
    <property type="project" value="InterPro"/>
</dbReference>
<dbReference type="SUPFAM" id="SSF57756">
    <property type="entry name" value="Retrovirus zinc finger-like domains"/>
    <property type="match status" value="1"/>
</dbReference>
<reference evidence="4 5" key="2">
    <citation type="submission" date="2018-11" db="EMBL/GenBank/DDBJ databases">
        <authorList>
            <consortium name="Pathogen Informatics"/>
        </authorList>
    </citation>
    <scope>NUCLEOTIDE SEQUENCE [LARGE SCALE GENOMIC DNA]</scope>
</reference>
<feature type="compositionally biased region" description="Polar residues" evidence="2">
    <location>
        <begin position="59"/>
        <end position="71"/>
    </location>
</feature>
<sequence length="341" mass="37708">MGAVPFDVANHANIKKKRKLVKKTSLKKKCSAVNDVETTKDDSTETSAIADKRPMPTTPEENSSTEINSCKNLKRKKEAKATEDVEVNEEPKLNRKQRKMLKRKMIEEGLLKDPTADPVELAKAFDASAGLKSAENKSSLKRKKKKRDGPAADGAINSAKLTNEDGSAAAPLTKKKRVESAAGGLGHSTASSVHPTHDNAQVVDKFAEILQKLSTVQPASEIHAERKEKVVEMEGTLDDVKPWDAGDIIKRWKNRERRRVDRQISKQTNRICFHCRQSGHLLSECPNRDADEQAVGNIAGGHGDGICFKCGSTEHSVHKCPRKHIKGRFKLFSFVFFCSCS</sequence>
<name>A0A0N4YM82_NIPBR</name>
<dbReference type="AlphaFoldDB" id="A0A0N4YM82"/>
<dbReference type="Pfam" id="PF00098">
    <property type="entry name" value="zf-CCHC"/>
    <property type="match status" value="1"/>
</dbReference>
<gene>
    <name evidence="4" type="ORF">NBR_LOCUS18265</name>
</gene>
<accession>A0A0N4YM82</accession>
<dbReference type="SMART" id="SM00343">
    <property type="entry name" value="ZnF_C2HC"/>
    <property type="match status" value="2"/>
</dbReference>
<organism evidence="6">
    <name type="scientific">Nippostrongylus brasiliensis</name>
    <name type="common">Rat hookworm</name>
    <dbReference type="NCBI Taxonomy" id="27835"/>
    <lineage>
        <taxon>Eukaryota</taxon>
        <taxon>Metazoa</taxon>
        <taxon>Ecdysozoa</taxon>
        <taxon>Nematoda</taxon>
        <taxon>Chromadorea</taxon>
        <taxon>Rhabditida</taxon>
        <taxon>Rhabditina</taxon>
        <taxon>Rhabditomorpha</taxon>
        <taxon>Strongyloidea</taxon>
        <taxon>Heligmosomidae</taxon>
        <taxon>Nippostrongylus</taxon>
    </lineage>
</organism>